<dbReference type="EMBL" id="JADQDM010000016">
    <property type="protein sequence ID" value="MBF9223530.1"/>
    <property type="molecule type" value="Genomic_DNA"/>
</dbReference>
<feature type="signal peptide" evidence="1">
    <location>
        <begin position="1"/>
        <end position="20"/>
    </location>
</feature>
<gene>
    <name evidence="2" type="ORF">I2H31_20665</name>
</gene>
<organism evidence="2 3">
    <name type="scientific">Hymenobacter ruricola</name>
    <dbReference type="NCBI Taxonomy" id="2791023"/>
    <lineage>
        <taxon>Bacteria</taxon>
        <taxon>Pseudomonadati</taxon>
        <taxon>Bacteroidota</taxon>
        <taxon>Cytophagia</taxon>
        <taxon>Cytophagales</taxon>
        <taxon>Hymenobacteraceae</taxon>
        <taxon>Hymenobacter</taxon>
    </lineage>
</organism>
<reference evidence="2 3" key="1">
    <citation type="submission" date="2020-11" db="EMBL/GenBank/DDBJ databases">
        <authorList>
            <person name="Kim M.K."/>
        </authorList>
    </citation>
    <scope>NUCLEOTIDE SEQUENCE [LARGE SCALE GENOMIC DNA]</scope>
    <source>
        <strain evidence="2 3">BT662</strain>
    </source>
</reference>
<protein>
    <recommendedName>
        <fullName evidence="4">Lipoprotein</fullName>
    </recommendedName>
</protein>
<name>A0ABS0I9B5_9BACT</name>
<evidence type="ECO:0000313" key="3">
    <source>
        <dbReference type="Proteomes" id="UP000618931"/>
    </source>
</evidence>
<accession>A0ABS0I9B5</accession>
<evidence type="ECO:0000313" key="2">
    <source>
        <dbReference type="EMBL" id="MBF9223530.1"/>
    </source>
</evidence>
<dbReference type="PROSITE" id="PS51257">
    <property type="entry name" value="PROKAR_LIPOPROTEIN"/>
    <property type="match status" value="1"/>
</dbReference>
<feature type="chain" id="PRO_5046033123" description="Lipoprotein" evidence="1">
    <location>
        <begin position="21"/>
        <end position="124"/>
    </location>
</feature>
<dbReference type="RefSeq" id="WP_196294958.1">
    <property type="nucleotide sequence ID" value="NZ_JADQDM010000016.1"/>
</dbReference>
<proteinExistence type="predicted"/>
<keyword evidence="1" id="KW-0732">Signal</keyword>
<comment type="caution">
    <text evidence="2">The sequence shown here is derived from an EMBL/GenBank/DDBJ whole genome shotgun (WGS) entry which is preliminary data.</text>
</comment>
<evidence type="ECO:0000256" key="1">
    <source>
        <dbReference type="SAM" id="SignalP"/>
    </source>
</evidence>
<keyword evidence="3" id="KW-1185">Reference proteome</keyword>
<evidence type="ECO:0008006" key="4">
    <source>
        <dbReference type="Google" id="ProtNLM"/>
    </source>
</evidence>
<dbReference type="Proteomes" id="UP000618931">
    <property type="component" value="Unassembled WGS sequence"/>
</dbReference>
<sequence length="124" mass="12968">MKRKPTRLATWLLSGLCAFAAVSCTGKKDEIQPEPAQKQDLVAVTYAQTQCNDRWGQAQGTQQLVAKAQAYLAQQGLTLNQPQASVAGPPAVCAACTCPTGLVLEATVSPADLPAVLALGFAKK</sequence>